<reference evidence="1 2" key="1">
    <citation type="journal article" date="2019" name="Commun. Biol.">
        <title>The bagworm genome reveals a unique fibroin gene that provides high tensile strength.</title>
        <authorList>
            <person name="Kono N."/>
            <person name="Nakamura H."/>
            <person name="Ohtoshi R."/>
            <person name="Tomita M."/>
            <person name="Numata K."/>
            <person name="Arakawa K."/>
        </authorList>
    </citation>
    <scope>NUCLEOTIDE SEQUENCE [LARGE SCALE GENOMIC DNA]</scope>
</reference>
<dbReference type="Proteomes" id="UP000299102">
    <property type="component" value="Unassembled WGS sequence"/>
</dbReference>
<evidence type="ECO:0000313" key="2">
    <source>
        <dbReference type="Proteomes" id="UP000299102"/>
    </source>
</evidence>
<accession>A0A4C1SA90</accession>
<comment type="caution">
    <text evidence="1">The sequence shown here is derived from an EMBL/GenBank/DDBJ whole genome shotgun (WGS) entry which is preliminary data.</text>
</comment>
<name>A0A4C1SA90_EUMVA</name>
<protein>
    <submittedName>
        <fullName evidence="1">Uncharacterized protein</fullName>
    </submittedName>
</protein>
<organism evidence="1 2">
    <name type="scientific">Eumeta variegata</name>
    <name type="common">Bagworm moth</name>
    <name type="synonym">Eumeta japonica</name>
    <dbReference type="NCBI Taxonomy" id="151549"/>
    <lineage>
        <taxon>Eukaryota</taxon>
        <taxon>Metazoa</taxon>
        <taxon>Ecdysozoa</taxon>
        <taxon>Arthropoda</taxon>
        <taxon>Hexapoda</taxon>
        <taxon>Insecta</taxon>
        <taxon>Pterygota</taxon>
        <taxon>Neoptera</taxon>
        <taxon>Endopterygota</taxon>
        <taxon>Lepidoptera</taxon>
        <taxon>Glossata</taxon>
        <taxon>Ditrysia</taxon>
        <taxon>Tineoidea</taxon>
        <taxon>Psychidae</taxon>
        <taxon>Oiketicinae</taxon>
        <taxon>Eumeta</taxon>
    </lineage>
</organism>
<evidence type="ECO:0000313" key="1">
    <source>
        <dbReference type="EMBL" id="GBO99044.1"/>
    </source>
</evidence>
<gene>
    <name evidence="1" type="ORF">EVAR_399_1</name>
</gene>
<proteinExistence type="predicted"/>
<keyword evidence="2" id="KW-1185">Reference proteome</keyword>
<dbReference type="EMBL" id="BGZK01000002">
    <property type="protein sequence ID" value="GBO99044.1"/>
    <property type="molecule type" value="Genomic_DNA"/>
</dbReference>
<dbReference type="AlphaFoldDB" id="A0A4C1SA90"/>
<sequence>MSPRSFLYAKLRRAKKDKVTGADDARGDGFRGDVYMMTCGVRPRDTLSPLALNPTRVLPALPYKLAA</sequence>